<name>A0ABY5LJ98_9VIBR</name>
<keyword evidence="3" id="KW-1185">Reference proteome</keyword>
<proteinExistence type="predicted"/>
<dbReference type="Proteomes" id="UP001058602">
    <property type="component" value="Chromosome 2"/>
</dbReference>
<protein>
    <recommendedName>
        <fullName evidence="4">DUF4760 domain-containing protein</fullName>
    </recommendedName>
</protein>
<dbReference type="RefSeq" id="WP_140050419.1">
    <property type="nucleotide sequence ID" value="NZ_CP102097.1"/>
</dbReference>
<evidence type="ECO:0008006" key="4">
    <source>
        <dbReference type="Google" id="ProtNLM"/>
    </source>
</evidence>
<evidence type="ECO:0000313" key="3">
    <source>
        <dbReference type="Proteomes" id="UP001058602"/>
    </source>
</evidence>
<keyword evidence="1" id="KW-1133">Transmembrane helix</keyword>
<evidence type="ECO:0000313" key="2">
    <source>
        <dbReference type="EMBL" id="UUM32139.1"/>
    </source>
</evidence>
<feature type="transmembrane region" description="Helical" evidence="1">
    <location>
        <begin position="6"/>
        <end position="26"/>
    </location>
</feature>
<organism evidence="2 3">
    <name type="scientific">Vibrio japonicus</name>
    <dbReference type="NCBI Taxonomy" id="1824638"/>
    <lineage>
        <taxon>Bacteria</taxon>
        <taxon>Pseudomonadati</taxon>
        <taxon>Pseudomonadota</taxon>
        <taxon>Gammaproteobacteria</taxon>
        <taxon>Vibrionales</taxon>
        <taxon>Vibrionaceae</taxon>
        <taxon>Vibrio</taxon>
    </lineage>
</organism>
<evidence type="ECO:0000256" key="1">
    <source>
        <dbReference type="SAM" id="Phobius"/>
    </source>
</evidence>
<reference evidence="2" key="1">
    <citation type="submission" date="2022-07" db="EMBL/GenBank/DDBJ databases">
        <title>Complete genome of Vibrio japonicus strain JCM 31412T and phylogenomic assessment of the Nereis clade of the genus Vibrio.</title>
        <authorList>
            <person name="Shlafstein M.D."/>
            <person name="Emsley S.A."/>
            <person name="Ushijima B."/>
            <person name="Videau P."/>
            <person name="Saw J.H."/>
        </authorList>
    </citation>
    <scope>NUCLEOTIDE SEQUENCE</scope>
    <source>
        <strain evidence="2">JCM 31412</strain>
    </source>
</reference>
<keyword evidence="1" id="KW-0812">Transmembrane</keyword>
<sequence>MDIEIIKISAQIIISVGAAFLAAYLATSRYRKEKVWEQKMFAYSELIDSLHRMKWPVSEHLTASLEGRELSDEVSDELWADYRKARKDVYKIAERSSFIVSHEVVDAIANLENGRSEARTSVHWQEHLDIELYAINDCLKVVKKIGNKELRIKNA</sequence>
<keyword evidence="1" id="KW-0472">Membrane</keyword>
<accession>A0ABY5LJ98</accession>
<dbReference type="EMBL" id="CP102097">
    <property type="protein sequence ID" value="UUM32139.1"/>
    <property type="molecule type" value="Genomic_DNA"/>
</dbReference>
<gene>
    <name evidence="2" type="ORF">NP165_17735</name>
</gene>